<evidence type="ECO:0008006" key="5">
    <source>
        <dbReference type="Google" id="ProtNLM"/>
    </source>
</evidence>
<keyword evidence="2" id="KW-0812">Transmembrane</keyword>
<proteinExistence type="predicted"/>
<feature type="region of interest" description="Disordered" evidence="1">
    <location>
        <begin position="221"/>
        <end position="260"/>
    </location>
</feature>
<comment type="caution">
    <text evidence="3">The sequence shown here is derived from an EMBL/GenBank/DDBJ whole genome shotgun (WGS) entry which is preliminary data.</text>
</comment>
<keyword evidence="4" id="KW-1185">Reference proteome</keyword>
<dbReference type="AlphaFoldDB" id="A0A0D6ZBG7"/>
<feature type="transmembrane region" description="Helical" evidence="2">
    <location>
        <begin position="12"/>
        <end position="32"/>
    </location>
</feature>
<evidence type="ECO:0000313" key="4">
    <source>
        <dbReference type="Proteomes" id="UP000032512"/>
    </source>
</evidence>
<reference evidence="3 4" key="1">
    <citation type="submission" date="2015-01" db="EMBL/GenBank/DDBJ databases">
        <title>Draft genome sequences of the supercritical CO2 tolerant bacteria Bacillus subterraneus MITOT1 and Bacillus cereus MIT0214.</title>
        <authorList>
            <person name="Peet K.C."/>
            <person name="Thompson J.R."/>
        </authorList>
    </citation>
    <scope>NUCLEOTIDE SEQUENCE [LARGE SCALE GENOMIC DNA]</scope>
    <source>
        <strain evidence="3 4">MITOT1</strain>
    </source>
</reference>
<dbReference type="OrthoDB" id="2427034at2"/>
<name>A0A0D6ZBG7_9BACI</name>
<keyword evidence="2" id="KW-0472">Membrane</keyword>
<evidence type="ECO:0000256" key="2">
    <source>
        <dbReference type="SAM" id="Phobius"/>
    </source>
</evidence>
<dbReference type="Proteomes" id="UP000032512">
    <property type="component" value="Unassembled WGS sequence"/>
</dbReference>
<dbReference type="RefSeq" id="WP_044392971.1">
    <property type="nucleotide sequence ID" value="NZ_JXIQ01000071.1"/>
</dbReference>
<gene>
    <name evidence="3" type="ORF">UB32_08770</name>
</gene>
<organism evidence="3 4">
    <name type="scientific">Mesobacillus subterraneus</name>
    <dbReference type="NCBI Taxonomy" id="285983"/>
    <lineage>
        <taxon>Bacteria</taxon>
        <taxon>Bacillati</taxon>
        <taxon>Bacillota</taxon>
        <taxon>Bacilli</taxon>
        <taxon>Bacillales</taxon>
        <taxon>Bacillaceae</taxon>
        <taxon>Mesobacillus</taxon>
    </lineage>
</organism>
<dbReference type="PATRIC" id="fig|285983.3.peg.271"/>
<keyword evidence="2" id="KW-1133">Transmembrane helix</keyword>
<protein>
    <recommendedName>
        <fullName evidence="5">Pilus assembly protein PilO</fullName>
    </recommendedName>
</protein>
<accession>A0A0D6ZBG7</accession>
<dbReference type="EMBL" id="JXIQ01000071">
    <property type="protein sequence ID" value="KIY22376.1"/>
    <property type="molecule type" value="Genomic_DNA"/>
</dbReference>
<evidence type="ECO:0000313" key="3">
    <source>
        <dbReference type="EMBL" id="KIY22376.1"/>
    </source>
</evidence>
<evidence type="ECO:0000256" key="1">
    <source>
        <dbReference type="SAM" id="MobiDB-lite"/>
    </source>
</evidence>
<sequence length="260" mass="28752">MNLQFSKKEMMILIFGAVIVILLYWLLSATYLQPLQDKVIQKEQLLKTEKQIQAAYEKRMTAGPSGEIKSVAELYKIIPKEPFTEQLILNFEKAEVVSDSTITLMKFGESSSSPDQKIAAVSNLPSTDSKSTNGIKKVPDSLPTGLQKTFVTLSVEAKGYQGLEKFIQALEESKREITIETIDFEGPKKADYVTNSKEILLSTITVSAFYLPVENDKGDRMEIETPAPANKRNPFPTFDGSNGNLLEKDQSADGAGMAAQ</sequence>